<comment type="caution">
    <text evidence="1">The sequence shown here is derived from an EMBL/GenBank/DDBJ whole genome shotgun (WGS) entry which is preliminary data.</text>
</comment>
<dbReference type="RefSeq" id="WP_207089951.1">
    <property type="nucleotide sequence ID" value="NZ_JAFLQW010000554.1"/>
</dbReference>
<dbReference type="Proteomes" id="UP000664844">
    <property type="component" value="Unassembled WGS sequence"/>
</dbReference>
<sequence>MVRIGSTYLYQLPRRDSDGDPLKFNFVQSPRGMGLDEWGRIVWTLTHHQFGFHAISLGVSDGEDTPTLSWRVNASEQTVNRLPSITFTPSLLTKLQRVYQYQFVGEHPINFVLGVRNRVSASIWVDCQSFGQETRFLNFCLD</sequence>
<name>A0ABS3FXR0_9CYAN</name>
<gene>
    <name evidence="1" type="ORF">J0895_21030</name>
</gene>
<dbReference type="EMBL" id="JAFLQW010000554">
    <property type="protein sequence ID" value="MBO0351518.1"/>
    <property type="molecule type" value="Genomic_DNA"/>
</dbReference>
<evidence type="ECO:0000313" key="2">
    <source>
        <dbReference type="Proteomes" id="UP000664844"/>
    </source>
</evidence>
<proteinExistence type="predicted"/>
<evidence type="ECO:0000313" key="1">
    <source>
        <dbReference type="EMBL" id="MBO0351518.1"/>
    </source>
</evidence>
<keyword evidence="2" id="KW-1185">Reference proteome</keyword>
<organism evidence="1 2">
    <name type="scientific">Phormidium pseudopriestleyi FRX01</name>
    <dbReference type="NCBI Taxonomy" id="1759528"/>
    <lineage>
        <taxon>Bacteria</taxon>
        <taxon>Bacillati</taxon>
        <taxon>Cyanobacteriota</taxon>
        <taxon>Cyanophyceae</taxon>
        <taxon>Oscillatoriophycideae</taxon>
        <taxon>Oscillatoriales</taxon>
        <taxon>Oscillatoriaceae</taxon>
        <taxon>Phormidium</taxon>
    </lineage>
</organism>
<protein>
    <submittedName>
        <fullName evidence="1">Uncharacterized protein</fullName>
    </submittedName>
</protein>
<reference evidence="1 2" key="1">
    <citation type="submission" date="2021-03" db="EMBL/GenBank/DDBJ databases">
        <title>Metabolic Capacity of the Antarctic Cyanobacterium Phormidium pseudopriestleyi that Sustains Oxygenic Photosynthesis in the Presence of Hydrogen Sulfide.</title>
        <authorList>
            <person name="Lumian J.E."/>
            <person name="Jungblut A.D."/>
            <person name="Dillon M.L."/>
            <person name="Hawes I."/>
            <person name="Doran P.T."/>
            <person name="Mackey T.J."/>
            <person name="Dick G.J."/>
            <person name="Grettenberger C.L."/>
            <person name="Sumner D.Y."/>
        </authorList>
    </citation>
    <scope>NUCLEOTIDE SEQUENCE [LARGE SCALE GENOMIC DNA]</scope>
    <source>
        <strain evidence="1 2">FRX01</strain>
    </source>
</reference>
<accession>A0ABS3FXR0</accession>